<feature type="domain" description="F-box" evidence="1">
    <location>
        <begin position="11"/>
        <end position="57"/>
    </location>
</feature>
<dbReference type="Pfam" id="PF12937">
    <property type="entry name" value="F-box-like"/>
    <property type="match status" value="1"/>
</dbReference>
<evidence type="ECO:0000313" key="2">
    <source>
        <dbReference type="EMBL" id="EPT01006.1"/>
    </source>
</evidence>
<evidence type="ECO:0000313" key="3">
    <source>
        <dbReference type="Proteomes" id="UP000015241"/>
    </source>
</evidence>
<name>S8FHX8_FOMSC</name>
<dbReference type="SUPFAM" id="SSF81383">
    <property type="entry name" value="F-box domain"/>
    <property type="match status" value="1"/>
</dbReference>
<keyword evidence="3" id="KW-1185">Reference proteome</keyword>
<evidence type="ECO:0000259" key="1">
    <source>
        <dbReference type="PROSITE" id="PS50181"/>
    </source>
</evidence>
<dbReference type="OrthoDB" id="2797048at2759"/>
<dbReference type="HOGENOM" id="CLU_511940_0_0_1"/>
<dbReference type="PROSITE" id="PS50181">
    <property type="entry name" value="FBOX"/>
    <property type="match status" value="1"/>
</dbReference>
<dbReference type="AlphaFoldDB" id="S8FHX8"/>
<sequence length="532" mass="60323">MTRSSCLLAVNRRLAALPTEILVEVLHLLDETHTAICRLVCKRFEYIIGHNARLRYPLELAAARYVDGHTEYPARAGTRLELFKAQQEAWRKQDFRKRRTLDSSKYLYTPASSAYRGGVLALGVFNISIVTIPNLTPELTDLLRTIYINELHIFYMCDFDLEPSQDLLVLWDSTSPNLHGLHMRFLSLREGTPHKRARMSNLYMPIHHFFPENNPPDEFYVFDVNSVQLSGEYALLCANQCRNVAVLNWVTGFHWVLAGSACCMISNDCLIVADVHTNPPRFGVYRTAPSSQPPAVDLVRRYVLPKVADGITTNIDCRHSPSYARQTLSPETCAVPFATAPEAAMIVFSFRMRSPSLSAEDPDKQAALLCYTSRFLSETRSFVPREPSSDTVSPPEPEVEWESWGPDSSFLFGDVDNDDNVWSYALYGYRLMLERTLYDFNPHTIGASSTEDGMEVCWGTSHPDTAQWFAQKIETHRPYMRARIDESKAPMSTTCFLVDEDVLALQDRTSDDDVGQVIITQLTIGPSWEDHP</sequence>
<organism evidence="2 3">
    <name type="scientific">Fomitopsis schrenkii</name>
    <name type="common">Brown rot fungus</name>
    <dbReference type="NCBI Taxonomy" id="2126942"/>
    <lineage>
        <taxon>Eukaryota</taxon>
        <taxon>Fungi</taxon>
        <taxon>Dikarya</taxon>
        <taxon>Basidiomycota</taxon>
        <taxon>Agaricomycotina</taxon>
        <taxon>Agaricomycetes</taxon>
        <taxon>Polyporales</taxon>
        <taxon>Fomitopsis</taxon>
    </lineage>
</organism>
<dbReference type="InParanoid" id="S8FHX8"/>
<protein>
    <recommendedName>
        <fullName evidence="1">F-box domain-containing protein</fullName>
    </recommendedName>
</protein>
<gene>
    <name evidence="2" type="ORF">FOMPIDRAFT_1049248</name>
</gene>
<accession>S8FHX8</accession>
<dbReference type="InterPro" id="IPR001810">
    <property type="entry name" value="F-box_dom"/>
</dbReference>
<dbReference type="Proteomes" id="UP000015241">
    <property type="component" value="Unassembled WGS sequence"/>
</dbReference>
<reference evidence="2 3" key="1">
    <citation type="journal article" date="2012" name="Science">
        <title>The Paleozoic origin of enzymatic lignin decomposition reconstructed from 31 fungal genomes.</title>
        <authorList>
            <person name="Floudas D."/>
            <person name="Binder M."/>
            <person name="Riley R."/>
            <person name="Barry K."/>
            <person name="Blanchette R.A."/>
            <person name="Henrissat B."/>
            <person name="Martinez A.T."/>
            <person name="Otillar R."/>
            <person name="Spatafora J.W."/>
            <person name="Yadav J.S."/>
            <person name="Aerts A."/>
            <person name="Benoit I."/>
            <person name="Boyd A."/>
            <person name="Carlson A."/>
            <person name="Copeland A."/>
            <person name="Coutinho P.M."/>
            <person name="de Vries R.P."/>
            <person name="Ferreira P."/>
            <person name="Findley K."/>
            <person name="Foster B."/>
            <person name="Gaskell J."/>
            <person name="Glotzer D."/>
            <person name="Gorecki P."/>
            <person name="Heitman J."/>
            <person name="Hesse C."/>
            <person name="Hori C."/>
            <person name="Igarashi K."/>
            <person name="Jurgens J.A."/>
            <person name="Kallen N."/>
            <person name="Kersten P."/>
            <person name="Kohler A."/>
            <person name="Kuees U."/>
            <person name="Kumar T.K.A."/>
            <person name="Kuo A."/>
            <person name="LaButti K."/>
            <person name="Larrondo L.F."/>
            <person name="Lindquist E."/>
            <person name="Ling A."/>
            <person name="Lombard V."/>
            <person name="Lucas S."/>
            <person name="Lundell T."/>
            <person name="Martin R."/>
            <person name="McLaughlin D.J."/>
            <person name="Morgenstern I."/>
            <person name="Morin E."/>
            <person name="Murat C."/>
            <person name="Nagy L.G."/>
            <person name="Nolan M."/>
            <person name="Ohm R.A."/>
            <person name="Patyshakuliyeva A."/>
            <person name="Rokas A."/>
            <person name="Ruiz-Duenas F.J."/>
            <person name="Sabat G."/>
            <person name="Salamov A."/>
            <person name="Samejima M."/>
            <person name="Schmutz J."/>
            <person name="Slot J.C."/>
            <person name="St John F."/>
            <person name="Stenlid J."/>
            <person name="Sun H."/>
            <person name="Sun S."/>
            <person name="Syed K."/>
            <person name="Tsang A."/>
            <person name="Wiebenga A."/>
            <person name="Young D."/>
            <person name="Pisabarro A."/>
            <person name="Eastwood D.C."/>
            <person name="Martin F."/>
            <person name="Cullen D."/>
            <person name="Grigoriev I.V."/>
            <person name="Hibbett D.S."/>
        </authorList>
    </citation>
    <scope>NUCLEOTIDE SEQUENCE</scope>
    <source>
        <strain evidence="3">FP-58527</strain>
    </source>
</reference>
<dbReference type="InterPro" id="IPR036047">
    <property type="entry name" value="F-box-like_dom_sf"/>
</dbReference>
<dbReference type="EMBL" id="KE504145">
    <property type="protein sequence ID" value="EPT01006.1"/>
    <property type="molecule type" value="Genomic_DNA"/>
</dbReference>
<proteinExistence type="predicted"/>